<proteinExistence type="predicted"/>
<keyword evidence="3" id="KW-1185">Reference proteome</keyword>
<dbReference type="Proteomes" id="UP000653411">
    <property type="component" value="Unassembled WGS sequence"/>
</dbReference>
<gene>
    <name evidence="2" type="ORF">GCM10011578_043030</name>
</gene>
<accession>A0A918CSE5</accession>
<organism evidence="2 3">
    <name type="scientific">Streptomyces fuscichromogenes</name>
    <dbReference type="NCBI Taxonomy" id="1324013"/>
    <lineage>
        <taxon>Bacteria</taxon>
        <taxon>Bacillati</taxon>
        <taxon>Actinomycetota</taxon>
        <taxon>Actinomycetes</taxon>
        <taxon>Kitasatosporales</taxon>
        <taxon>Streptomycetaceae</taxon>
        <taxon>Streptomyces</taxon>
    </lineage>
</organism>
<evidence type="ECO:0000313" key="2">
    <source>
        <dbReference type="EMBL" id="GGN15072.1"/>
    </source>
</evidence>
<comment type="caution">
    <text evidence="2">The sequence shown here is derived from an EMBL/GenBank/DDBJ whole genome shotgun (WGS) entry which is preliminary data.</text>
</comment>
<name>A0A918CSE5_9ACTN</name>
<feature type="compositionally biased region" description="Basic and acidic residues" evidence="1">
    <location>
        <begin position="78"/>
        <end position="88"/>
    </location>
</feature>
<dbReference type="AlphaFoldDB" id="A0A918CSE5"/>
<evidence type="ECO:0000313" key="3">
    <source>
        <dbReference type="Proteomes" id="UP000653411"/>
    </source>
</evidence>
<feature type="region of interest" description="Disordered" evidence="1">
    <location>
        <begin position="35"/>
        <end position="109"/>
    </location>
</feature>
<sequence length="123" mass="13217">MGAFWWAAATAAAGGVALADSPAKAAGNARAAMSAGVSRMRDRLPRMTSPFDLRKRKPVVRPWPAPLMGTSQQSNDASDSRITRDTTPNKKPNIVGVEVTGSHPQPPKGEWELRISFHAAREL</sequence>
<evidence type="ECO:0000256" key="1">
    <source>
        <dbReference type="SAM" id="MobiDB-lite"/>
    </source>
</evidence>
<reference evidence="2" key="2">
    <citation type="submission" date="2020-09" db="EMBL/GenBank/DDBJ databases">
        <authorList>
            <person name="Sun Q."/>
            <person name="Zhou Y."/>
        </authorList>
    </citation>
    <scope>NUCLEOTIDE SEQUENCE</scope>
    <source>
        <strain evidence="2">CGMCC 4.7110</strain>
    </source>
</reference>
<dbReference type="EMBL" id="BMML01000009">
    <property type="protein sequence ID" value="GGN15072.1"/>
    <property type="molecule type" value="Genomic_DNA"/>
</dbReference>
<protein>
    <submittedName>
        <fullName evidence="2">Uncharacterized protein</fullName>
    </submittedName>
</protein>
<reference evidence="2" key="1">
    <citation type="journal article" date="2014" name="Int. J. Syst. Evol. Microbiol.">
        <title>Complete genome sequence of Corynebacterium casei LMG S-19264T (=DSM 44701T), isolated from a smear-ripened cheese.</title>
        <authorList>
            <consortium name="US DOE Joint Genome Institute (JGI-PGF)"/>
            <person name="Walter F."/>
            <person name="Albersmeier A."/>
            <person name="Kalinowski J."/>
            <person name="Ruckert C."/>
        </authorList>
    </citation>
    <scope>NUCLEOTIDE SEQUENCE</scope>
    <source>
        <strain evidence="2">CGMCC 4.7110</strain>
    </source>
</reference>